<dbReference type="RefSeq" id="WP_368640091.1">
    <property type="nucleotide sequence ID" value="NZ_CP158254.1"/>
</dbReference>
<proteinExistence type="predicted"/>
<organism evidence="2">
    <name type="scientific">Castellaniella ginsengisoli</name>
    <dbReference type="NCBI Taxonomy" id="546114"/>
    <lineage>
        <taxon>Bacteria</taxon>
        <taxon>Pseudomonadati</taxon>
        <taxon>Pseudomonadota</taxon>
        <taxon>Betaproteobacteria</taxon>
        <taxon>Burkholderiales</taxon>
        <taxon>Alcaligenaceae</taxon>
        <taxon>Castellaniella</taxon>
    </lineage>
</organism>
<dbReference type="SUPFAM" id="SSF53167">
    <property type="entry name" value="Purine and uridine phosphorylases"/>
    <property type="match status" value="1"/>
</dbReference>
<dbReference type="Pfam" id="PF01048">
    <property type="entry name" value="PNP_UDP_1"/>
    <property type="match status" value="1"/>
</dbReference>
<evidence type="ECO:0000259" key="1">
    <source>
        <dbReference type="Pfam" id="PF01048"/>
    </source>
</evidence>
<dbReference type="CDD" id="cd09008">
    <property type="entry name" value="MTAN"/>
    <property type="match status" value="1"/>
</dbReference>
<dbReference type="AlphaFoldDB" id="A0AB39D0A1"/>
<dbReference type="InterPro" id="IPR035994">
    <property type="entry name" value="Nucleoside_phosphorylase_sf"/>
</dbReference>
<evidence type="ECO:0000313" key="3">
    <source>
        <dbReference type="EMBL" id="XDJ80591.1"/>
    </source>
</evidence>
<feature type="domain" description="Nucleoside phosphorylase" evidence="1">
    <location>
        <begin position="89"/>
        <end position="358"/>
    </location>
</feature>
<evidence type="ECO:0000313" key="2">
    <source>
        <dbReference type="EMBL" id="XDJ47737.1"/>
    </source>
</evidence>
<dbReference type="EMBL" id="CP158267">
    <property type="protein sequence ID" value="XDJ80591.1"/>
    <property type="molecule type" value="Genomic_DNA"/>
</dbReference>
<name>A0AB39D0A1_9BURK</name>
<dbReference type="EMBL" id="CP158254">
    <property type="protein sequence ID" value="XDJ47737.1"/>
    <property type="molecule type" value="Genomic_DNA"/>
</dbReference>
<reference evidence="2" key="1">
    <citation type="submission" date="2024-05" db="EMBL/GenBank/DDBJ databases">
        <authorList>
            <person name="Luo Y.-C."/>
            <person name="Nicholds J."/>
            <person name="Mortimer T."/>
            <person name="Maboni G."/>
        </authorList>
    </citation>
    <scope>NUCLEOTIDE SEQUENCE</scope>
    <source>
        <strain evidence="3">141555</strain>
        <strain evidence="2">151836</strain>
    </source>
</reference>
<accession>A0AB39D0A1</accession>
<sequence length="362" mass="38994">MTHRSDLHAGRFALGTRLRLCASARVRRLGMLAAAVLVCSGAWLAWPGPVLASSGPVEATAAPAAAAPSAAAPSAAAPSAGRLDETPRMAILSAFAPELELLRARLRDARVHTVQGVDFFTGQLEGRPVVLALSGISMVNAAMNTQLLFDRFRVTHLIFSGIAGGVNPELHIGDVSVPERWGQYLEVVMMREIAPGQYRAPASKGEFDFPPYGMMQPRAVRVRQAEGAGIQEKFWFEVDPQMLAVARSVQAVPLRGCDRQDRCLDKRPRLVVGGSGVSGQAFVDNADFRRYAFRTFRANVLDMESAACAQVAWRAGVPFIAFRSLSDLAGGGPGENEMNAFLHIAADNAAQVLLAFLRAWRD</sequence>
<dbReference type="InterPro" id="IPR000845">
    <property type="entry name" value="Nucleoside_phosphorylase_d"/>
</dbReference>
<dbReference type="GO" id="GO:0009116">
    <property type="term" value="P:nucleoside metabolic process"/>
    <property type="evidence" value="ECO:0007669"/>
    <property type="project" value="InterPro"/>
</dbReference>
<dbReference type="Gene3D" id="3.40.50.1580">
    <property type="entry name" value="Nucleoside phosphorylase domain"/>
    <property type="match status" value="1"/>
</dbReference>
<dbReference type="GO" id="GO:0003824">
    <property type="term" value="F:catalytic activity"/>
    <property type="evidence" value="ECO:0007669"/>
    <property type="project" value="InterPro"/>
</dbReference>
<protein>
    <submittedName>
        <fullName evidence="2">5'-methylthioadenosine/S-adenosylhomocysteine nucleosidase</fullName>
    </submittedName>
</protein>
<gene>
    <name evidence="2" type="ORF">ABRZ04_01285</name>
    <name evidence="3" type="ORF">ABRZ07_03555</name>
</gene>
<dbReference type="PANTHER" id="PTHR21234">
    <property type="entry name" value="PURINE NUCLEOSIDE PHOSPHORYLASE"/>
    <property type="match status" value="1"/>
</dbReference>
<dbReference type="PANTHER" id="PTHR21234:SF42">
    <property type="entry name" value="PHOSPHORYLASE SUPERFAMILY PROTEIN"/>
    <property type="match status" value="1"/>
</dbReference>